<comment type="caution">
    <text evidence="2">The sequence shown here is derived from an EMBL/GenBank/DDBJ whole genome shotgun (WGS) entry which is preliminary data.</text>
</comment>
<name>A0A8J5LVH8_9STRA</name>
<sequence>MANDTFGKGQFVMHAVLQKERISTLLTALEEFKRNNPAWSRIECILIDKDFTEISVLKMAFLGTLVLLSQLYVLKYLREETASSDYGINVWEKQQLYGIVNLIVYAKTEREFERYRKYMRHVMAVGRGDLSGLTAASYLATDSDQLGAIGSEAGALDFEVGEVGAGGVAEAPTDLPIHPIEAYFAKNWDSCQHMWCSFEHQSAVTLGNNTNNRIEASWKQLKELVNSFMGVDEFVVSIMCYQSQSEKEVLDSVYNLSRVHNPKYDREMQFLSNLVSEHACELVYEQYAFATDRAKYKYCEPIPDVIFIQRASEEEDLLDEPLAEYSVTKRDWSCSCLFMSSRLFPFRHVSYLRKALNYENIIPTQLLNPLWLLSPLRTDSGLEQDVLTRRPFAISQPNGT</sequence>
<dbReference type="AlphaFoldDB" id="A0A8J5LVH8"/>
<protein>
    <recommendedName>
        <fullName evidence="1">ZSWIM1/3 RNaseH-like domain-containing protein</fullName>
    </recommendedName>
</protein>
<reference evidence="2" key="1">
    <citation type="submission" date="2021-01" db="EMBL/GenBank/DDBJ databases">
        <title>Phytophthora aleatoria, a newly-described species from Pinus radiata is distinct from Phytophthora cactorum isolates based on comparative genomics.</title>
        <authorList>
            <person name="Mcdougal R."/>
            <person name="Panda P."/>
            <person name="Williams N."/>
            <person name="Studholme D.J."/>
        </authorList>
    </citation>
    <scope>NUCLEOTIDE SEQUENCE</scope>
    <source>
        <strain evidence="2">NZFS 4037</strain>
    </source>
</reference>
<dbReference type="Proteomes" id="UP000709295">
    <property type="component" value="Unassembled WGS sequence"/>
</dbReference>
<keyword evidence="3" id="KW-1185">Reference proteome</keyword>
<evidence type="ECO:0000313" key="2">
    <source>
        <dbReference type="EMBL" id="KAG6944167.1"/>
    </source>
</evidence>
<dbReference type="PANTHER" id="PTHR31569">
    <property type="entry name" value="SWIM-TYPE DOMAIN-CONTAINING PROTEIN"/>
    <property type="match status" value="1"/>
</dbReference>
<gene>
    <name evidence="2" type="ORF">JG688_00017221</name>
</gene>
<evidence type="ECO:0000313" key="3">
    <source>
        <dbReference type="Proteomes" id="UP000709295"/>
    </source>
</evidence>
<dbReference type="Pfam" id="PF21056">
    <property type="entry name" value="ZSWIM1-3_RNaseH-like"/>
    <property type="match status" value="1"/>
</dbReference>
<proteinExistence type="predicted"/>
<dbReference type="InterPro" id="IPR048324">
    <property type="entry name" value="ZSWIM1-3_RNaseH-like"/>
</dbReference>
<feature type="domain" description="ZSWIM1/3 RNaseH-like" evidence="1">
    <location>
        <begin position="1"/>
        <end position="62"/>
    </location>
</feature>
<organism evidence="2 3">
    <name type="scientific">Phytophthora aleatoria</name>
    <dbReference type="NCBI Taxonomy" id="2496075"/>
    <lineage>
        <taxon>Eukaryota</taxon>
        <taxon>Sar</taxon>
        <taxon>Stramenopiles</taxon>
        <taxon>Oomycota</taxon>
        <taxon>Peronosporomycetes</taxon>
        <taxon>Peronosporales</taxon>
        <taxon>Peronosporaceae</taxon>
        <taxon>Phytophthora</taxon>
    </lineage>
</organism>
<dbReference type="InterPro" id="IPR052579">
    <property type="entry name" value="Zinc_finger_SWIM"/>
</dbReference>
<accession>A0A8J5LVH8</accession>
<evidence type="ECO:0000259" key="1">
    <source>
        <dbReference type="Pfam" id="PF21056"/>
    </source>
</evidence>
<dbReference type="EMBL" id="JAENGY010002454">
    <property type="protein sequence ID" value="KAG6944167.1"/>
    <property type="molecule type" value="Genomic_DNA"/>
</dbReference>
<dbReference type="PANTHER" id="PTHR31569:SF4">
    <property type="entry name" value="SWIM-TYPE DOMAIN-CONTAINING PROTEIN"/>
    <property type="match status" value="1"/>
</dbReference>